<proteinExistence type="inferred from homology"/>
<evidence type="ECO:0000259" key="12">
    <source>
        <dbReference type="SMART" id="SM00662"/>
    </source>
</evidence>
<feature type="domain" description="DNA-directed RNA polymerase RpoA/D/Rpb3-type" evidence="12">
    <location>
        <begin position="18"/>
        <end position="224"/>
    </location>
</feature>
<dbReference type="Gene3D" id="2.170.120.12">
    <property type="entry name" value="DNA-directed RNA polymerase, insert domain"/>
    <property type="match status" value="1"/>
</dbReference>
<dbReference type="SUPFAM" id="SSF55257">
    <property type="entry name" value="RBP11-like subunits of RNA polymerase"/>
    <property type="match status" value="1"/>
</dbReference>
<dbReference type="GO" id="GO:0003677">
    <property type="term" value="F:DNA binding"/>
    <property type="evidence" value="ECO:0007669"/>
    <property type="project" value="UniProtKB-UniRule"/>
</dbReference>
<comment type="catalytic activity">
    <reaction evidence="10 11">
        <text>RNA(n) + a ribonucleoside 5'-triphosphate = RNA(n+1) + diphosphate</text>
        <dbReference type="Rhea" id="RHEA:21248"/>
        <dbReference type="Rhea" id="RHEA-COMP:14527"/>
        <dbReference type="Rhea" id="RHEA-COMP:17342"/>
        <dbReference type="ChEBI" id="CHEBI:33019"/>
        <dbReference type="ChEBI" id="CHEBI:61557"/>
        <dbReference type="ChEBI" id="CHEBI:140395"/>
        <dbReference type="EC" id="2.7.7.6"/>
    </reaction>
</comment>
<comment type="subunit">
    <text evidence="11">Homodimer. The RNAP catalytic core consists of 2 alpha, 1 beta, 1 beta' and 1 omega subunit. When a sigma factor is associated with the core the holoenzyme is formed, which can initiate transcription.</text>
</comment>
<dbReference type="GO" id="GO:0000428">
    <property type="term" value="C:DNA-directed RNA polymerase complex"/>
    <property type="evidence" value="ECO:0007669"/>
    <property type="project" value="UniProtKB-KW"/>
</dbReference>
<dbReference type="GO" id="GO:0046983">
    <property type="term" value="F:protein dimerization activity"/>
    <property type="evidence" value="ECO:0007669"/>
    <property type="project" value="InterPro"/>
</dbReference>
<dbReference type="InterPro" id="IPR036603">
    <property type="entry name" value="RBP11-like"/>
</dbReference>
<evidence type="ECO:0000256" key="3">
    <source>
        <dbReference type="ARBA" id="ARBA00015972"/>
    </source>
</evidence>
<keyword evidence="6 11" id="KW-0548">Nucleotidyltransferase</keyword>
<evidence type="ECO:0000256" key="11">
    <source>
        <dbReference type="HAMAP-Rule" id="MF_00059"/>
    </source>
</evidence>
<comment type="caution">
    <text evidence="13">The sequence shown here is derived from an EMBL/GenBank/DDBJ whole genome shotgun (WGS) entry which is preliminary data.</text>
</comment>
<dbReference type="SUPFAM" id="SSF47789">
    <property type="entry name" value="C-terminal domain of RNA polymerase alpha subunit"/>
    <property type="match status" value="1"/>
</dbReference>
<dbReference type="CDD" id="cd06928">
    <property type="entry name" value="RNAP_alpha_NTD"/>
    <property type="match status" value="1"/>
</dbReference>
<comment type="function">
    <text evidence="11">DNA-dependent RNA polymerase catalyzes the transcription of DNA into RNA using the four ribonucleoside triphosphates as substrates.</text>
</comment>
<dbReference type="HAMAP" id="MF_00059">
    <property type="entry name" value="RNApol_bact_RpoA"/>
    <property type="match status" value="1"/>
</dbReference>
<comment type="similarity">
    <text evidence="1 11">Belongs to the RNA polymerase alpha chain family.</text>
</comment>
<keyword evidence="7 11" id="KW-0804">Transcription</keyword>
<gene>
    <name evidence="11" type="primary">rpoA</name>
    <name evidence="13" type="ORF">A2713_02040</name>
</gene>
<comment type="domain">
    <text evidence="11">The N-terminal domain is essential for RNAP assembly and basal transcription, whereas the C-terminal domain is involved in interaction with transcriptional regulators and with upstream promoter elements.</text>
</comment>
<evidence type="ECO:0000256" key="8">
    <source>
        <dbReference type="ARBA" id="ARBA00032524"/>
    </source>
</evidence>
<dbReference type="SMART" id="SM00662">
    <property type="entry name" value="RPOLD"/>
    <property type="match status" value="1"/>
</dbReference>
<dbReference type="FunFam" id="2.170.120.12:FF:000001">
    <property type="entry name" value="DNA-directed RNA polymerase subunit alpha"/>
    <property type="match status" value="1"/>
</dbReference>
<dbReference type="InterPro" id="IPR011260">
    <property type="entry name" value="RNAP_asu_C"/>
</dbReference>
<sequence>MYNTTKINLKIVESKGNKATVKITPLVKGFGYTIGSAIRRSLYSSMKGAAVTSVSIDGISHQFDSISGAKDDVLHILLALKQVRFKKSIEGPIVLEINETGPKDIKASDIEKVAGVEVVNPDLVITSLSDKKSKLSVKLTVNNGYGYTPADESASRPIGHVAMDANFSPVVNVVMEVNDTRVGADTNFDELTMTVITDGTMDPIDAIRESSKILKGFFHKVETGEDFTEADEKELEEANSSESSMSTQTQADEVVLEELHLPTRTINALKKAGIKTLGDLADRSEDDLLRVRNLGEKSIREILSLLEKEGLK</sequence>
<dbReference type="NCBIfam" id="NF003519">
    <property type="entry name" value="PRK05182.2-5"/>
    <property type="match status" value="1"/>
</dbReference>
<dbReference type="Proteomes" id="UP000176444">
    <property type="component" value="Unassembled WGS sequence"/>
</dbReference>
<accession>A0A1F4UQ00</accession>
<evidence type="ECO:0000256" key="9">
    <source>
        <dbReference type="ARBA" id="ARBA00033070"/>
    </source>
</evidence>
<keyword evidence="4 11" id="KW-0240">DNA-directed RNA polymerase</keyword>
<keyword evidence="5 11" id="KW-0808">Transferase</keyword>
<feature type="region of interest" description="Alpha N-terminal domain (alpha-NTD)" evidence="11">
    <location>
        <begin position="1"/>
        <end position="232"/>
    </location>
</feature>
<dbReference type="Pfam" id="PF01193">
    <property type="entry name" value="RNA_pol_L"/>
    <property type="match status" value="1"/>
</dbReference>
<dbReference type="EC" id="2.7.7.6" evidence="2 11"/>
<dbReference type="GO" id="GO:0003899">
    <property type="term" value="F:DNA-directed RNA polymerase activity"/>
    <property type="evidence" value="ECO:0007669"/>
    <property type="project" value="UniProtKB-UniRule"/>
</dbReference>
<feature type="region of interest" description="Alpha C-terminal domain (alpha-CTD)" evidence="11">
    <location>
        <begin position="248"/>
        <end position="312"/>
    </location>
</feature>
<protein>
    <recommendedName>
        <fullName evidence="3 11">DNA-directed RNA polymerase subunit alpha</fullName>
        <shortName evidence="11">RNAP subunit alpha</shortName>
        <ecNumber evidence="2 11">2.7.7.6</ecNumber>
    </recommendedName>
    <alternativeName>
        <fullName evidence="9 11">RNA polymerase subunit alpha</fullName>
    </alternativeName>
    <alternativeName>
        <fullName evidence="8 11">Transcriptase subunit alpha</fullName>
    </alternativeName>
</protein>
<evidence type="ECO:0000256" key="5">
    <source>
        <dbReference type="ARBA" id="ARBA00022679"/>
    </source>
</evidence>
<dbReference type="InterPro" id="IPR011773">
    <property type="entry name" value="DNA-dir_RpoA"/>
</dbReference>
<dbReference type="Pfam" id="PF01000">
    <property type="entry name" value="RNA_pol_A_bac"/>
    <property type="match status" value="1"/>
</dbReference>
<evidence type="ECO:0000256" key="2">
    <source>
        <dbReference type="ARBA" id="ARBA00012418"/>
    </source>
</evidence>
<evidence type="ECO:0000256" key="4">
    <source>
        <dbReference type="ARBA" id="ARBA00022478"/>
    </source>
</evidence>
<evidence type="ECO:0000313" key="14">
    <source>
        <dbReference type="Proteomes" id="UP000176444"/>
    </source>
</evidence>
<dbReference type="EMBL" id="MEUX01000023">
    <property type="protein sequence ID" value="OGC46996.1"/>
    <property type="molecule type" value="Genomic_DNA"/>
</dbReference>
<dbReference type="AlphaFoldDB" id="A0A1F4UQ00"/>
<dbReference type="SUPFAM" id="SSF56553">
    <property type="entry name" value="Insert subdomain of RNA polymerase alpha subunit"/>
    <property type="match status" value="1"/>
</dbReference>
<dbReference type="Gene3D" id="1.10.150.20">
    <property type="entry name" value="5' to 3' exonuclease, C-terminal subdomain"/>
    <property type="match status" value="1"/>
</dbReference>
<dbReference type="InterPro" id="IPR011262">
    <property type="entry name" value="DNA-dir_RNA_pol_insert"/>
</dbReference>
<name>A0A1F4UQ00_UNCKA</name>
<dbReference type="InterPro" id="IPR011263">
    <property type="entry name" value="DNA-dir_RNA_pol_RpoA/D/Rpb3"/>
</dbReference>
<dbReference type="GO" id="GO:0006351">
    <property type="term" value="P:DNA-templated transcription"/>
    <property type="evidence" value="ECO:0007669"/>
    <property type="project" value="UniProtKB-UniRule"/>
</dbReference>
<evidence type="ECO:0000256" key="10">
    <source>
        <dbReference type="ARBA" id="ARBA00048552"/>
    </source>
</evidence>
<dbReference type="Pfam" id="PF03118">
    <property type="entry name" value="RNA_pol_A_CTD"/>
    <property type="match status" value="1"/>
</dbReference>
<dbReference type="NCBIfam" id="TIGR02027">
    <property type="entry name" value="rpoA"/>
    <property type="match status" value="1"/>
</dbReference>
<evidence type="ECO:0000256" key="1">
    <source>
        <dbReference type="ARBA" id="ARBA00007123"/>
    </source>
</evidence>
<reference evidence="13 14" key="1">
    <citation type="journal article" date="2016" name="Nat. Commun.">
        <title>Thousands of microbial genomes shed light on interconnected biogeochemical processes in an aquifer system.</title>
        <authorList>
            <person name="Anantharaman K."/>
            <person name="Brown C.T."/>
            <person name="Hug L.A."/>
            <person name="Sharon I."/>
            <person name="Castelle C.J."/>
            <person name="Probst A.J."/>
            <person name="Thomas B.C."/>
            <person name="Singh A."/>
            <person name="Wilkins M.J."/>
            <person name="Karaoz U."/>
            <person name="Brodie E.L."/>
            <person name="Williams K.H."/>
            <person name="Hubbard S.S."/>
            <person name="Banfield J.F."/>
        </authorList>
    </citation>
    <scope>NUCLEOTIDE SEQUENCE [LARGE SCALE GENOMIC DNA]</scope>
</reference>
<evidence type="ECO:0000256" key="7">
    <source>
        <dbReference type="ARBA" id="ARBA00023163"/>
    </source>
</evidence>
<dbReference type="InterPro" id="IPR036643">
    <property type="entry name" value="RNApol_insert_sf"/>
</dbReference>
<evidence type="ECO:0000313" key="13">
    <source>
        <dbReference type="EMBL" id="OGC46996.1"/>
    </source>
</evidence>
<dbReference type="GO" id="GO:0005737">
    <property type="term" value="C:cytoplasm"/>
    <property type="evidence" value="ECO:0007669"/>
    <property type="project" value="UniProtKB-ARBA"/>
</dbReference>
<dbReference type="Gene3D" id="3.30.1360.10">
    <property type="entry name" value="RNA polymerase, RBP11-like subunit"/>
    <property type="match status" value="1"/>
</dbReference>
<evidence type="ECO:0000256" key="6">
    <source>
        <dbReference type="ARBA" id="ARBA00022695"/>
    </source>
</evidence>
<organism evidence="13 14">
    <name type="scientific">candidate division WWE3 bacterium RIFCSPHIGHO2_01_FULL_35_17</name>
    <dbReference type="NCBI Taxonomy" id="1802614"/>
    <lineage>
        <taxon>Bacteria</taxon>
        <taxon>Katanobacteria</taxon>
    </lineage>
</organism>